<evidence type="ECO:0000256" key="7">
    <source>
        <dbReference type="ARBA" id="ARBA00023242"/>
    </source>
</evidence>
<dbReference type="EMBL" id="JASNQZ010000010">
    <property type="protein sequence ID" value="KAL0952371.1"/>
    <property type="molecule type" value="Genomic_DNA"/>
</dbReference>
<organism evidence="9 10">
    <name type="scientific">Hohenbuehelia grisea</name>
    <dbReference type="NCBI Taxonomy" id="104357"/>
    <lineage>
        <taxon>Eukaryota</taxon>
        <taxon>Fungi</taxon>
        <taxon>Dikarya</taxon>
        <taxon>Basidiomycota</taxon>
        <taxon>Agaricomycotina</taxon>
        <taxon>Agaricomycetes</taxon>
        <taxon>Agaricomycetidae</taxon>
        <taxon>Agaricales</taxon>
        <taxon>Pleurotineae</taxon>
        <taxon>Pleurotaceae</taxon>
        <taxon>Hohenbuehelia</taxon>
    </lineage>
</organism>
<dbReference type="PANTHER" id="PTHR18829:SF0">
    <property type="entry name" value="PROTEIN YAE1 HOMOLOG"/>
    <property type="match status" value="1"/>
</dbReference>
<proteinExistence type="inferred from homology"/>
<feature type="domain" description="Essential protein Yae1 N-terminal" evidence="8">
    <location>
        <begin position="46"/>
        <end position="84"/>
    </location>
</feature>
<comment type="caution">
    <text evidence="9">The sequence shown here is derived from an EMBL/GenBank/DDBJ whole genome shotgun (WGS) entry which is preliminary data.</text>
</comment>
<dbReference type="InterPro" id="IPR038881">
    <property type="entry name" value="Yae1-like"/>
</dbReference>
<reference evidence="10" key="1">
    <citation type="submission" date="2024-06" db="EMBL/GenBank/DDBJ databases">
        <title>Multi-omics analyses provide insights into the biosynthesis of the anticancer antibiotic pleurotin in Hohenbuehelia grisea.</title>
        <authorList>
            <person name="Weaver J.A."/>
            <person name="Alberti F."/>
        </authorList>
    </citation>
    <scope>NUCLEOTIDE SEQUENCE [LARGE SCALE GENOMIC DNA]</scope>
    <source>
        <strain evidence="10">T-177</strain>
    </source>
</reference>
<keyword evidence="6" id="KW-0963">Cytoplasm</keyword>
<protein>
    <recommendedName>
        <fullName evidence="5">Protein YAE1</fullName>
    </recommendedName>
    <alternativeName>
        <fullName evidence="4">Protein yae1</fullName>
    </alternativeName>
</protein>
<evidence type="ECO:0000256" key="6">
    <source>
        <dbReference type="ARBA" id="ARBA00022490"/>
    </source>
</evidence>
<gene>
    <name evidence="9" type="ORF">HGRIS_006649</name>
</gene>
<comment type="similarity">
    <text evidence="3">Belongs to the YAE1 family.</text>
</comment>
<evidence type="ECO:0000313" key="9">
    <source>
        <dbReference type="EMBL" id="KAL0952371.1"/>
    </source>
</evidence>
<evidence type="ECO:0000256" key="3">
    <source>
        <dbReference type="ARBA" id="ARBA00007096"/>
    </source>
</evidence>
<evidence type="ECO:0000256" key="1">
    <source>
        <dbReference type="ARBA" id="ARBA00004123"/>
    </source>
</evidence>
<dbReference type="InterPro" id="IPR019191">
    <property type="entry name" value="Essential_protein_Yae1_N"/>
</dbReference>
<evidence type="ECO:0000256" key="2">
    <source>
        <dbReference type="ARBA" id="ARBA00004496"/>
    </source>
</evidence>
<dbReference type="Proteomes" id="UP001556367">
    <property type="component" value="Unassembled WGS sequence"/>
</dbReference>
<sequence length="210" mass="22801">MTILMPSRRATQIGTKCLPNLPTSVHRFYAGRSVSRTFLLMEFQVGYREGITAGKEAALQEGFDDAFANVGAPMGRELGALRGVSSAILSFLSAPASNELSTAIDAQSMLTEARDISAQLGHIRWSDIAPRDLEAEEHARQHLEAEGEAMEGNEALEEKRKLEQVEDMLAGMTSNEGSSSGPARPTIEDVARLRQRLEALNASLGMNLEI</sequence>
<dbReference type="PANTHER" id="PTHR18829">
    <property type="entry name" value="PROTEIN YAE1 HOMOLOG"/>
    <property type="match status" value="1"/>
</dbReference>
<evidence type="ECO:0000256" key="5">
    <source>
        <dbReference type="ARBA" id="ARBA00018400"/>
    </source>
</evidence>
<name>A0ABR3JA00_9AGAR</name>
<evidence type="ECO:0000256" key="4">
    <source>
        <dbReference type="ARBA" id="ARBA00017286"/>
    </source>
</evidence>
<accession>A0ABR3JA00</accession>
<comment type="subcellular location">
    <subcellularLocation>
        <location evidence="2">Cytoplasm</location>
    </subcellularLocation>
    <subcellularLocation>
        <location evidence="1">Nucleus</location>
    </subcellularLocation>
</comment>
<evidence type="ECO:0000259" key="8">
    <source>
        <dbReference type="Pfam" id="PF09811"/>
    </source>
</evidence>
<keyword evidence="10" id="KW-1185">Reference proteome</keyword>
<evidence type="ECO:0000313" key="10">
    <source>
        <dbReference type="Proteomes" id="UP001556367"/>
    </source>
</evidence>
<dbReference type="Pfam" id="PF09811">
    <property type="entry name" value="Yae1_N"/>
    <property type="match status" value="1"/>
</dbReference>
<keyword evidence="7" id="KW-0539">Nucleus</keyword>